<proteinExistence type="predicted"/>
<organism evidence="1 2">
    <name type="scientific">Herbaspirillum rhizosphaerae</name>
    <dbReference type="NCBI Taxonomy" id="346179"/>
    <lineage>
        <taxon>Bacteria</taxon>
        <taxon>Pseudomonadati</taxon>
        <taxon>Pseudomonadota</taxon>
        <taxon>Betaproteobacteria</taxon>
        <taxon>Burkholderiales</taxon>
        <taxon>Oxalobacteraceae</taxon>
        <taxon>Herbaspirillum</taxon>
    </lineage>
</organism>
<protein>
    <submittedName>
        <fullName evidence="1">Uncharacterized protein</fullName>
    </submittedName>
</protein>
<gene>
    <name evidence="1" type="ORF">PQR63_09795</name>
</gene>
<accession>A0ABW8Z825</accession>
<comment type="caution">
    <text evidence="1">The sequence shown here is derived from an EMBL/GenBank/DDBJ whole genome shotgun (WGS) entry which is preliminary data.</text>
</comment>
<name>A0ABW8Z825_9BURK</name>
<evidence type="ECO:0000313" key="2">
    <source>
        <dbReference type="Proteomes" id="UP001629214"/>
    </source>
</evidence>
<dbReference type="RefSeq" id="WP_408167673.1">
    <property type="nucleotide sequence ID" value="NZ_JAQQFR010000005.1"/>
</dbReference>
<dbReference type="EMBL" id="JAQQFR010000005">
    <property type="protein sequence ID" value="MFL9878675.1"/>
    <property type="molecule type" value="Genomic_DNA"/>
</dbReference>
<keyword evidence="2" id="KW-1185">Reference proteome</keyword>
<sequence length="47" mass="5140">MRLLRRLLAVFAFVAGGLAAELAKPLYCSLLNVASATPARRRKRAKV</sequence>
<dbReference type="Proteomes" id="UP001629214">
    <property type="component" value="Unassembled WGS sequence"/>
</dbReference>
<evidence type="ECO:0000313" key="1">
    <source>
        <dbReference type="EMBL" id="MFL9878675.1"/>
    </source>
</evidence>
<reference evidence="1 2" key="1">
    <citation type="journal article" date="2024" name="Chem. Sci.">
        <title>Discovery of megapolipeptins by genome mining of a Burkholderiales bacteria collection.</title>
        <authorList>
            <person name="Paulo B.S."/>
            <person name="Recchia M.J.J."/>
            <person name="Lee S."/>
            <person name="Fergusson C.H."/>
            <person name="Romanowski S.B."/>
            <person name="Hernandez A."/>
            <person name="Krull N."/>
            <person name="Liu D.Y."/>
            <person name="Cavanagh H."/>
            <person name="Bos A."/>
            <person name="Gray C.A."/>
            <person name="Murphy B.T."/>
            <person name="Linington R.G."/>
            <person name="Eustaquio A.S."/>
        </authorList>
    </citation>
    <scope>NUCLEOTIDE SEQUENCE [LARGE SCALE GENOMIC DNA]</scope>
    <source>
        <strain evidence="1 2">RL21-008-BIB-B</strain>
    </source>
</reference>